<dbReference type="AlphaFoldDB" id="A0A9Q1UXJ5"/>
<dbReference type="InterPro" id="IPR014054">
    <property type="entry name" value="Phage_regulatory_Rha"/>
</dbReference>
<dbReference type="RefSeq" id="WP_013720948.1">
    <property type="nucleotide sequence ID" value="NZ_LGVO01000040.1"/>
</dbReference>
<name>A0A9Q1UXJ5_CLOBO</name>
<geneLocation type="plasmid" evidence="1">
    <name>p1BKT015925</name>
</geneLocation>
<evidence type="ECO:0000313" key="2">
    <source>
        <dbReference type="Proteomes" id="UP000037540"/>
    </source>
</evidence>
<reference evidence="1 2" key="1">
    <citation type="submission" date="2015-07" db="EMBL/GenBank/DDBJ databases">
        <title>Draft genome sequences of 17 French Clostridium botulinum group III.</title>
        <authorList>
            <person name="Woudstra C."/>
            <person name="Le Marechal C."/>
            <person name="Souillard R."/>
            <person name="Bayon-Auboyer M.-H."/>
            <person name="Dessouter D."/>
            <person name="Fach P."/>
        </authorList>
    </citation>
    <scope>NUCLEOTIDE SEQUENCE [LARGE SCALE GENOMIC DNA]</scope>
    <source>
        <strain evidence="1 2">12LNRI-CD</strain>
        <plasmid evidence="1">p1BKT015925</plasmid>
    </source>
</reference>
<proteinExistence type="predicted"/>
<dbReference type="Pfam" id="PF09669">
    <property type="entry name" value="Phage_pRha"/>
    <property type="match status" value="1"/>
</dbReference>
<comment type="caution">
    <text evidence="1">The sequence shown here is derived from an EMBL/GenBank/DDBJ whole genome shotgun (WGS) entry which is preliminary data.</text>
</comment>
<accession>A0A9Q1UXJ5</accession>
<protein>
    <submittedName>
        <fullName evidence="1">Antirepressor protein</fullName>
    </submittedName>
</protein>
<dbReference type="EMBL" id="LGVR01000060">
    <property type="protein sequence ID" value="KOA85060.1"/>
    <property type="molecule type" value="Genomic_DNA"/>
</dbReference>
<evidence type="ECO:0000313" key="1">
    <source>
        <dbReference type="EMBL" id="KOA85060.1"/>
    </source>
</evidence>
<organism evidence="1 2">
    <name type="scientific">Clostridium botulinum</name>
    <dbReference type="NCBI Taxonomy" id="1491"/>
    <lineage>
        <taxon>Bacteria</taxon>
        <taxon>Bacillati</taxon>
        <taxon>Bacillota</taxon>
        <taxon>Clostridia</taxon>
        <taxon>Eubacteriales</taxon>
        <taxon>Clostridiaceae</taxon>
        <taxon>Clostridium</taxon>
    </lineage>
</organism>
<sequence length="88" mass="10015">MSNELKTLNSKELTIDSRDVAEMMDILHSDVLKKLDGTYHKDGRVKQVGIIPTLTKGNFPLSKYFIESTYKDKSGKENKCYLLTKMGN</sequence>
<keyword evidence="1" id="KW-0614">Plasmid</keyword>
<dbReference type="Proteomes" id="UP000037540">
    <property type="component" value="Unassembled WGS sequence"/>
</dbReference>
<gene>
    <name evidence="1" type="ORF">ADU74_10345</name>
</gene>